<name>A0A5E7M6J6_PSEFL</name>
<organism evidence="1 2">
    <name type="scientific">Pseudomonas fluorescens</name>
    <dbReference type="NCBI Taxonomy" id="294"/>
    <lineage>
        <taxon>Bacteria</taxon>
        <taxon>Pseudomonadati</taxon>
        <taxon>Pseudomonadota</taxon>
        <taxon>Gammaproteobacteria</taxon>
        <taxon>Pseudomonadales</taxon>
        <taxon>Pseudomonadaceae</taxon>
        <taxon>Pseudomonas</taxon>
    </lineage>
</organism>
<proteinExistence type="predicted"/>
<dbReference type="AlphaFoldDB" id="A0A5E7M6J6"/>
<protein>
    <submittedName>
        <fullName evidence="1">Uncharacterized protein</fullName>
    </submittedName>
</protein>
<reference evidence="1 2" key="1">
    <citation type="submission" date="2019-09" db="EMBL/GenBank/DDBJ databases">
        <authorList>
            <person name="Chandra G."/>
            <person name="Truman W A."/>
        </authorList>
    </citation>
    <scope>NUCLEOTIDE SEQUENCE [LARGE SCALE GENOMIC DNA]</scope>
    <source>
        <strain evidence="1">PS880</strain>
    </source>
</reference>
<gene>
    <name evidence="1" type="ORF">PS880_03739</name>
</gene>
<evidence type="ECO:0000313" key="1">
    <source>
        <dbReference type="EMBL" id="VVP19277.1"/>
    </source>
</evidence>
<evidence type="ECO:0000313" key="2">
    <source>
        <dbReference type="Proteomes" id="UP000375525"/>
    </source>
</evidence>
<dbReference type="EMBL" id="CABVIH010000018">
    <property type="protein sequence ID" value="VVP19277.1"/>
    <property type="molecule type" value="Genomic_DNA"/>
</dbReference>
<accession>A0A5E7M6J6</accession>
<dbReference type="RefSeq" id="WP_150780915.1">
    <property type="nucleotide sequence ID" value="NZ_CABVIH010000018.1"/>
</dbReference>
<dbReference type="Proteomes" id="UP000375525">
    <property type="component" value="Unassembled WGS sequence"/>
</dbReference>
<sequence>MLSVSASFSSVSVSQPARSTSTVTSPKEVKLLAVAEPSRTPSDDITNAFDNLRGERYAVVLAGFSGLGYEHPAAVRQKITELLNEAIKNHKEGVALVIGGTTDGIGMGYAVAKDDPHFSDVKLIGLVSEVVKEQCPHSLAKECGDNIIFVPDPDNTWEVLNQEGSHSYTAYAAEKHGEFNILGGGAVAQKEVECAKNQGVSPMLFQFAPDPEQLQKKLEQGKTRETLMPLDAFF</sequence>